<proteinExistence type="inferred from homology"/>
<accession>K1MNJ7</accession>
<keyword evidence="12" id="KW-1185">Reference proteome</keyword>
<dbReference type="SUPFAM" id="SSF53659">
    <property type="entry name" value="Isocitrate/Isopropylmalate dehydrogenase-like"/>
    <property type="match status" value="1"/>
</dbReference>
<keyword evidence="3 10" id="KW-0444">Lipid biosynthesis</keyword>
<name>K1MNJ7_9LACT</name>
<dbReference type="GO" id="GO:0005737">
    <property type="term" value="C:cytoplasm"/>
    <property type="evidence" value="ECO:0007669"/>
    <property type="project" value="UniProtKB-SubCell"/>
</dbReference>
<keyword evidence="5 10" id="KW-0443">Lipid metabolism</keyword>
<dbReference type="Proteomes" id="UP000005147">
    <property type="component" value="Unassembled WGS sequence"/>
</dbReference>
<sequence length="331" mass="35478">MITIAIDAMGGDHAPQVPIQAVNQAIDKYPQVQFKVYGDQTKITPLIRTDQRIEVIHCDEIIDNEDDPVRAVRTKKESSMVKAARAVKEGEADVLLSAGSTGALLTAGLLIVGRIPGIDRPGLMPVIPTISSEHPHLILMDAGANADTKPINIQQFAVMANVYARQVLNIERPRVGLINNGTEASKGSQLSKEAYALLSELDSIHFVGNIEAKNLLNGEIDIAVTDGFTGNAILKTLEGSVKSLVSLLKSTFKSGGLLTKIGAFLIKNPLKNTLENLDDSKQGGAVLLGVKAPVIKAHGSADEEAYFNAIRQSIHVIESQAVVQITNYFSD</sequence>
<dbReference type="STRING" id="883112.HMPREF9707_00482"/>
<evidence type="ECO:0000256" key="3">
    <source>
        <dbReference type="ARBA" id="ARBA00022516"/>
    </source>
</evidence>
<comment type="catalytic activity">
    <reaction evidence="1 10">
        <text>a fatty acyl-[ACP] + phosphate = an acyl phosphate + holo-[ACP]</text>
        <dbReference type="Rhea" id="RHEA:42292"/>
        <dbReference type="Rhea" id="RHEA-COMP:9685"/>
        <dbReference type="Rhea" id="RHEA-COMP:14125"/>
        <dbReference type="ChEBI" id="CHEBI:43474"/>
        <dbReference type="ChEBI" id="CHEBI:59918"/>
        <dbReference type="ChEBI" id="CHEBI:64479"/>
        <dbReference type="ChEBI" id="CHEBI:138651"/>
        <dbReference type="EC" id="2.3.1.274"/>
    </reaction>
</comment>
<dbReference type="PANTHER" id="PTHR30100:SF1">
    <property type="entry name" value="PHOSPHATE ACYLTRANSFERASE"/>
    <property type="match status" value="1"/>
</dbReference>
<dbReference type="EC" id="2.3.1.274" evidence="8 10"/>
<comment type="function">
    <text evidence="10">Catalyzes the reversible formation of acyl-phosphate (acyl-PO(4)) from acyl-[acyl-carrier-protein] (acyl-ACP). This enzyme utilizes acyl-ACP as fatty acyl donor, but not acyl-CoA.</text>
</comment>
<dbReference type="RefSeq" id="WP_006701146.1">
    <property type="nucleotide sequence ID" value="NZ_JH932300.1"/>
</dbReference>
<dbReference type="HAMAP" id="MF_00019">
    <property type="entry name" value="PlsX"/>
    <property type="match status" value="1"/>
</dbReference>
<dbReference type="PATRIC" id="fig|883112.3.peg.478"/>
<comment type="similarity">
    <text evidence="10">Belongs to the PlsX family.</text>
</comment>
<evidence type="ECO:0000256" key="5">
    <source>
        <dbReference type="ARBA" id="ARBA00023098"/>
    </source>
</evidence>
<dbReference type="NCBIfam" id="TIGR00182">
    <property type="entry name" value="plsX"/>
    <property type="match status" value="1"/>
</dbReference>
<dbReference type="PANTHER" id="PTHR30100">
    <property type="entry name" value="FATTY ACID/PHOSPHOLIPID SYNTHESIS PROTEIN PLSX"/>
    <property type="match status" value="1"/>
</dbReference>
<dbReference type="GO" id="GO:0008654">
    <property type="term" value="P:phospholipid biosynthetic process"/>
    <property type="evidence" value="ECO:0007669"/>
    <property type="project" value="UniProtKB-KW"/>
</dbReference>
<evidence type="ECO:0000256" key="2">
    <source>
        <dbReference type="ARBA" id="ARBA00022490"/>
    </source>
</evidence>
<organism evidence="11 12">
    <name type="scientific">Falseniella ignava CCUG 37419</name>
    <dbReference type="NCBI Taxonomy" id="883112"/>
    <lineage>
        <taxon>Bacteria</taxon>
        <taxon>Bacillati</taxon>
        <taxon>Bacillota</taxon>
        <taxon>Bacilli</taxon>
        <taxon>Lactobacillales</taxon>
        <taxon>Aerococcaceae</taxon>
        <taxon>Falseniella</taxon>
    </lineage>
</organism>
<evidence type="ECO:0000256" key="7">
    <source>
        <dbReference type="ARBA" id="ARBA00023264"/>
    </source>
</evidence>
<dbReference type="GO" id="GO:0006633">
    <property type="term" value="P:fatty acid biosynthetic process"/>
    <property type="evidence" value="ECO:0007669"/>
    <property type="project" value="UniProtKB-UniRule"/>
</dbReference>
<dbReference type="eggNOG" id="COG0416">
    <property type="taxonomic scope" value="Bacteria"/>
</dbReference>
<evidence type="ECO:0000256" key="1">
    <source>
        <dbReference type="ARBA" id="ARBA00001232"/>
    </source>
</evidence>
<protein>
    <recommendedName>
        <fullName evidence="8 10">Phosphate acyltransferase</fullName>
        <ecNumber evidence="8 10">2.3.1.274</ecNumber>
    </recommendedName>
    <alternativeName>
        <fullName evidence="10">Acyl-ACP phosphotransacylase</fullName>
    </alternativeName>
    <alternativeName>
        <fullName evidence="10">Acyl-[acyl-carrier-protein]--phosphate acyltransferase</fullName>
    </alternativeName>
    <alternativeName>
        <fullName evidence="10">Phosphate-acyl-ACP acyltransferase</fullName>
    </alternativeName>
</protein>
<evidence type="ECO:0000256" key="10">
    <source>
        <dbReference type="HAMAP-Rule" id="MF_00019"/>
    </source>
</evidence>
<keyword evidence="7 10" id="KW-1208">Phospholipid metabolism</keyword>
<dbReference type="HOGENOM" id="CLU_039379_1_1_9"/>
<evidence type="ECO:0000313" key="12">
    <source>
        <dbReference type="Proteomes" id="UP000005147"/>
    </source>
</evidence>
<gene>
    <name evidence="10" type="primary">plsX</name>
    <name evidence="11" type="ORF">HMPREF9707_00482</name>
</gene>
<evidence type="ECO:0000313" key="11">
    <source>
        <dbReference type="EMBL" id="EKB57744.1"/>
    </source>
</evidence>
<dbReference type="Gene3D" id="3.40.718.10">
    <property type="entry name" value="Isopropylmalate Dehydrogenase"/>
    <property type="match status" value="1"/>
</dbReference>
<dbReference type="PIRSF" id="PIRSF002465">
    <property type="entry name" value="Phsphlp_syn_PlsX"/>
    <property type="match status" value="1"/>
</dbReference>
<dbReference type="UniPathway" id="UPA00085"/>
<comment type="subunit">
    <text evidence="9 10">Homodimer. Probably interacts with PlsY.</text>
</comment>
<dbReference type="GO" id="GO:0043811">
    <property type="term" value="F:phosphate:acyl-[acyl carrier protein] acyltransferase activity"/>
    <property type="evidence" value="ECO:0007669"/>
    <property type="project" value="UniProtKB-UniRule"/>
</dbReference>
<comment type="pathway">
    <text evidence="10">Lipid metabolism; phospholipid metabolism.</text>
</comment>
<reference evidence="11 12" key="1">
    <citation type="submission" date="2012-07" db="EMBL/GenBank/DDBJ databases">
        <title>The Genome Sequence of Facklamia ignava CCUG 37419.</title>
        <authorList>
            <consortium name="The Broad Institute Genome Sequencing Platform"/>
            <person name="Earl A."/>
            <person name="Ward D."/>
            <person name="Feldgarden M."/>
            <person name="Gevers D."/>
            <person name="Huys G."/>
            <person name="Walker B."/>
            <person name="Young S.K."/>
            <person name="Zeng Q."/>
            <person name="Gargeya S."/>
            <person name="Fitzgerald M."/>
            <person name="Haas B."/>
            <person name="Abouelleil A."/>
            <person name="Alvarado L."/>
            <person name="Arachchi H.M."/>
            <person name="Berlin A.M."/>
            <person name="Chapman S.B."/>
            <person name="Goldberg J."/>
            <person name="Griggs A."/>
            <person name="Gujja S."/>
            <person name="Hansen M."/>
            <person name="Howarth C."/>
            <person name="Imamovic A."/>
            <person name="Larimer J."/>
            <person name="McCowen C."/>
            <person name="Montmayeur A."/>
            <person name="Murphy C."/>
            <person name="Neiman D."/>
            <person name="Pearson M."/>
            <person name="Priest M."/>
            <person name="Roberts A."/>
            <person name="Saif S."/>
            <person name="Shea T."/>
            <person name="Sisk P."/>
            <person name="Sykes S."/>
            <person name="Wortman J."/>
            <person name="Nusbaum C."/>
            <person name="Birren B."/>
        </authorList>
    </citation>
    <scope>NUCLEOTIDE SEQUENCE [LARGE SCALE GENOMIC DNA]</scope>
    <source>
        <strain evidence="11 12">CCUG 37419</strain>
    </source>
</reference>
<evidence type="ECO:0000256" key="6">
    <source>
        <dbReference type="ARBA" id="ARBA00023209"/>
    </source>
</evidence>
<keyword evidence="6 10" id="KW-0594">Phospholipid biosynthesis</keyword>
<evidence type="ECO:0000256" key="9">
    <source>
        <dbReference type="ARBA" id="ARBA00046608"/>
    </source>
</evidence>
<keyword evidence="4 10" id="KW-0808">Transferase</keyword>
<dbReference type="AlphaFoldDB" id="K1MNJ7"/>
<comment type="subcellular location">
    <subcellularLocation>
        <location evidence="10">Cytoplasm</location>
    </subcellularLocation>
    <text evidence="10">Associated with the membrane possibly through PlsY.</text>
</comment>
<evidence type="ECO:0000256" key="4">
    <source>
        <dbReference type="ARBA" id="ARBA00022679"/>
    </source>
</evidence>
<evidence type="ECO:0000256" key="8">
    <source>
        <dbReference type="ARBA" id="ARBA00024069"/>
    </source>
</evidence>
<dbReference type="InterPro" id="IPR012281">
    <property type="entry name" value="Phospholipid_synth_PlsX-like"/>
</dbReference>
<dbReference type="Pfam" id="PF02504">
    <property type="entry name" value="FA_synthesis"/>
    <property type="match status" value="1"/>
</dbReference>
<dbReference type="EMBL" id="AGZE01000013">
    <property type="protein sequence ID" value="EKB57744.1"/>
    <property type="molecule type" value="Genomic_DNA"/>
</dbReference>
<dbReference type="InterPro" id="IPR003664">
    <property type="entry name" value="FA_synthesis"/>
</dbReference>
<keyword evidence="2 10" id="KW-0963">Cytoplasm</keyword>
<comment type="caution">
    <text evidence="11">The sequence shown here is derived from an EMBL/GenBank/DDBJ whole genome shotgun (WGS) entry which is preliminary data.</text>
</comment>